<evidence type="ECO:0000256" key="4">
    <source>
        <dbReference type="ARBA" id="ARBA00022989"/>
    </source>
</evidence>
<feature type="transmembrane region" description="Helical" evidence="6">
    <location>
        <begin position="119"/>
        <end position="141"/>
    </location>
</feature>
<dbReference type="GO" id="GO:0016020">
    <property type="term" value="C:membrane"/>
    <property type="evidence" value="ECO:0007669"/>
    <property type="project" value="UniProtKB-SubCell"/>
</dbReference>
<feature type="transmembrane region" description="Helical" evidence="6">
    <location>
        <begin position="89"/>
        <end position="110"/>
    </location>
</feature>
<feature type="domain" description="EamA" evidence="7">
    <location>
        <begin position="152"/>
        <end position="282"/>
    </location>
</feature>
<name>A0A1H1N4R0_9ACTN</name>
<feature type="transmembrane region" description="Helical" evidence="6">
    <location>
        <begin position="32"/>
        <end position="50"/>
    </location>
</feature>
<dbReference type="EMBL" id="LT629772">
    <property type="protein sequence ID" value="SDR94043.1"/>
    <property type="molecule type" value="Genomic_DNA"/>
</dbReference>
<sequence length="293" mass="30021">MRTPRVAIVTGALAVATSSVFIDLSGTSPGTSTFYRCLLAIPVVAILAVRERRSGGPLSHRGVAMALLAGALFAGDALLWTAAIYELGAGLSTVVVNAQVVILPLLAWILDREAIGRRYLYALPLMIIGIALTAGAIGRAGTSSDPVLGTAHAVAAALCYSGFLYLLRRGGAGGLVIQPYLWVIASAGIVGLLLGAAWRGVDLTPGWEPFGWLVLTALLGQSVGWLLVAIVSPRLPSTVSAALLLFTPVGALLFSALVTGERPSPIQLAGAASVLAGAYVASTVGRTAEAQQD</sequence>
<feature type="transmembrane region" description="Helical" evidence="6">
    <location>
        <begin position="147"/>
        <end position="167"/>
    </location>
</feature>
<evidence type="ECO:0000256" key="1">
    <source>
        <dbReference type="ARBA" id="ARBA00004141"/>
    </source>
</evidence>
<keyword evidence="5 6" id="KW-0472">Membrane</keyword>
<feature type="transmembrane region" description="Helical" evidence="6">
    <location>
        <begin position="210"/>
        <end position="231"/>
    </location>
</feature>
<evidence type="ECO:0000256" key="2">
    <source>
        <dbReference type="ARBA" id="ARBA00007362"/>
    </source>
</evidence>
<organism evidence="8 9">
    <name type="scientific">Microlunatus soli</name>
    <dbReference type="NCBI Taxonomy" id="630515"/>
    <lineage>
        <taxon>Bacteria</taxon>
        <taxon>Bacillati</taxon>
        <taxon>Actinomycetota</taxon>
        <taxon>Actinomycetes</taxon>
        <taxon>Propionibacteriales</taxon>
        <taxon>Propionibacteriaceae</taxon>
        <taxon>Microlunatus</taxon>
    </lineage>
</organism>
<protein>
    <submittedName>
        <fullName evidence="8">EamA-like transporter family protein</fullName>
    </submittedName>
</protein>
<dbReference type="Proteomes" id="UP000199103">
    <property type="component" value="Chromosome I"/>
</dbReference>
<feature type="transmembrane region" description="Helical" evidence="6">
    <location>
        <begin position="266"/>
        <end position="285"/>
    </location>
</feature>
<keyword evidence="3 6" id="KW-0812">Transmembrane</keyword>
<dbReference type="OrthoDB" id="5315632at2"/>
<dbReference type="AlphaFoldDB" id="A0A1H1N4R0"/>
<dbReference type="PANTHER" id="PTHR32322:SF9">
    <property type="entry name" value="AMINO-ACID METABOLITE EFFLUX PUMP-RELATED"/>
    <property type="match status" value="1"/>
</dbReference>
<feature type="transmembrane region" description="Helical" evidence="6">
    <location>
        <begin position="179"/>
        <end position="198"/>
    </location>
</feature>
<reference evidence="8 9" key="1">
    <citation type="submission" date="2016-10" db="EMBL/GenBank/DDBJ databases">
        <authorList>
            <person name="de Groot N.N."/>
        </authorList>
    </citation>
    <scope>NUCLEOTIDE SEQUENCE [LARGE SCALE GENOMIC DNA]</scope>
    <source>
        <strain evidence="8 9">DSM 21800</strain>
    </source>
</reference>
<dbReference type="PANTHER" id="PTHR32322">
    <property type="entry name" value="INNER MEMBRANE TRANSPORTER"/>
    <property type="match status" value="1"/>
</dbReference>
<keyword evidence="4 6" id="KW-1133">Transmembrane helix</keyword>
<evidence type="ECO:0000256" key="3">
    <source>
        <dbReference type="ARBA" id="ARBA00022692"/>
    </source>
</evidence>
<dbReference type="InterPro" id="IPR037185">
    <property type="entry name" value="EmrE-like"/>
</dbReference>
<dbReference type="InterPro" id="IPR050638">
    <property type="entry name" value="AA-Vitamin_Transporters"/>
</dbReference>
<feature type="domain" description="EamA" evidence="7">
    <location>
        <begin position="7"/>
        <end position="133"/>
    </location>
</feature>
<feature type="transmembrane region" description="Helical" evidence="6">
    <location>
        <begin position="62"/>
        <end position="83"/>
    </location>
</feature>
<evidence type="ECO:0000313" key="9">
    <source>
        <dbReference type="Proteomes" id="UP000199103"/>
    </source>
</evidence>
<gene>
    <name evidence="8" type="ORF">SAMN04489812_0384</name>
</gene>
<dbReference type="Pfam" id="PF00892">
    <property type="entry name" value="EamA"/>
    <property type="match status" value="2"/>
</dbReference>
<dbReference type="SUPFAM" id="SSF103481">
    <property type="entry name" value="Multidrug resistance efflux transporter EmrE"/>
    <property type="match status" value="2"/>
</dbReference>
<dbReference type="InterPro" id="IPR000620">
    <property type="entry name" value="EamA_dom"/>
</dbReference>
<dbReference type="STRING" id="630515.SAMN04489812_0384"/>
<comment type="similarity">
    <text evidence="2">Belongs to the EamA transporter family.</text>
</comment>
<proteinExistence type="inferred from homology"/>
<keyword evidence="9" id="KW-1185">Reference proteome</keyword>
<evidence type="ECO:0000256" key="5">
    <source>
        <dbReference type="ARBA" id="ARBA00023136"/>
    </source>
</evidence>
<evidence type="ECO:0000259" key="7">
    <source>
        <dbReference type="Pfam" id="PF00892"/>
    </source>
</evidence>
<evidence type="ECO:0000313" key="8">
    <source>
        <dbReference type="EMBL" id="SDR94043.1"/>
    </source>
</evidence>
<comment type="subcellular location">
    <subcellularLocation>
        <location evidence="1">Membrane</location>
        <topology evidence="1">Multi-pass membrane protein</topology>
    </subcellularLocation>
</comment>
<evidence type="ECO:0000256" key="6">
    <source>
        <dbReference type="SAM" id="Phobius"/>
    </source>
</evidence>
<feature type="transmembrane region" description="Helical" evidence="6">
    <location>
        <begin position="238"/>
        <end position="260"/>
    </location>
</feature>
<accession>A0A1H1N4R0</accession>